<dbReference type="PANTHER" id="PTHR45749">
    <property type="match status" value="1"/>
</dbReference>
<dbReference type="InterPro" id="IPR000477">
    <property type="entry name" value="RT_dom"/>
</dbReference>
<evidence type="ECO:0000259" key="2">
    <source>
        <dbReference type="Pfam" id="PF05699"/>
    </source>
</evidence>
<dbReference type="Pfam" id="PF05699">
    <property type="entry name" value="Dimer_Tnp_hAT"/>
    <property type="match status" value="1"/>
</dbReference>
<comment type="caution">
    <text evidence="5">The sequence shown here is derived from an EMBL/GenBank/DDBJ whole genome shotgun (WGS) entry which is preliminary data.</text>
</comment>
<dbReference type="InterPro" id="IPR043502">
    <property type="entry name" value="DNA/RNA_pol_sf"/>
</dbReference>
<feature type="domain" description="DUF4371" evidence="4">
    <location>
        <begin position="85"/>
        <end position="285"/>
    </location>
</feature>
<dbReference type="AlphaFoldDB" id="A0AAD5A4E4"/>
<organism evidence="5 6">
    <name type="scientific">Silurus asotus</name>
    <name type="common">Amur catfish</name>
    <name type="synonym">Parasilurus asotus</name>
    <dbReference type="NCBI Taxonomy" id="30991"/>
    <lineage>
        <taxon>Eukaryota</taxon>
        <taxon>Metazoa</taxon>
        <taxon>Chordata</taxon>
        <taxon>Craniata</taxon>
        <taxon>Vertebrata</taxon>
        <taxon>Euteleostomi</taxon>
        <taxon>Actinopterygii</taxon>
        <taxon>Neopterygii</taxon>
        <taxon>Teleostei</taxon>
        <taxon>Ostariophysi</taxon>
        <taxon>Siluriformes</taxon>
        <taxon>Siluridae</taxon>
        <taxon>Silurus</taxon>
    </lineage>
</organism>
<dbReference type="InterPro" id="IPR008906">
    <property type="entry name" value="HATC_C_dom"/>
</dbReference>
<dbReference type="Pfam" id="PF14291">
    <property type="entry name" value="DUF4371"/>
    <property type="match status" value="1"/>
</dbReference>
<dbReference type="Pfam" id="PF09004">
    <property type="entry name" value="ALKBH8_N"/>
    <property type="match status" value="1"/>
</dbReference>
<evidence type="ECO:0000259" key="4">
    <source>
        <dbReference type="Pfam" id="PF14291"/>
    </source>
</evidence>
<feature type="domain" description="Reverse transcriptase" evidence="1">
    <location>
        <begin position="689"/>
        <end position="816"/>
    </location>
</feature>
<feature type="domain" description="HAT C-terminal dimerisation" evidence="2">
    <location>
        <begin position="579"/>
        <end position="650"/>
    </location>
</feature>
<protein>
    <submittedName>
        <fullName evidence="5">Zinc finger MYM-type protein 1-like isoform X2</fullName>
    </submittedName>
</protein>
<dbReference type="InterPro" id="IPR025398">
    <property type="entry name" value="DUF4371"/>
</dbReference>
<evidence type="ECO:0000313" key="6">
    <source>
        <dbReference type="Proteomes" id="UP001205998"/>
    </source>
</evidence>
<accession>A0AAD5A4E4</accession>
<evidence type="ECO:0000259" key="1">
    <source>
        <dbReference type="Pfam" id="PF00078"/>
    </source>
</evidence>
<gene>
    <name evidence="5" type="ORF">C0J50_9476</name>
</gene>
<dbReference type="Proteomes" id="UP001205998">
    <property type="component" value="Unassembled WGS sequence"/>
</dbReference>
<proteinExistence type="predicted"/>
<sequence length="914" mass="104013">MLPKAQAIVKCKAHKTDGEMVSRGNATADESSKKAEVDCVKVMMQEEECGQVGFGDLSNFDRAYKRHEKSNKHVSACARLSCMSRIRFEHAINEGARIQVAKHNEIVKQNRVFLNRLIDVTSLLGRQELSFRGHDESSESSNKGNYREFTETLAKYDSVLSTQFESSTVFSGMSHTIQNDLISALAATVSDQIRDEIQDAPFFGWQVDETTDISCRAQLSVIVRYEDSAGKIQELFIGFFDVSGGRDAQSVFEILNENMQGYNFNDKLVAQTYDGAAVMASDLNGLQAKVKAIAPSAMFVHCYAHRLNLVLSQGAKCLPECRIFFASLSGFATFFSKSTKRTSFLESAGCSRLPRNAPTRWNFTSRIVSTVANNYDGLLQTFENIIADTTMDDDTLDCAKGFVRKLEDFEFVFMLYTYEQMFSETDVVFDIVQQRVIDVLYCKNRIESLLAFVKEKRSKGAFQDIYAKTADLTSDPRDEPMRKRRLTQLQDPQVRYRNLYMAILDNILEQIPRRFSNLESMLFLELVNPGKLDDMRQVFPEEAFQSVLKIYGHHFNSGRLRSELQVLYSDQDLQGNRGKLCDYLVFFKDMELDSAMPQLYKLFSLVATIGATSAGVERSFSCLKRLKSYTRNTMGQGRLSSLALLAIERTLVKSLEKTPSWYDRVTDHFLEKERHVPKSLKLAVIKPLIKKPNLDPNTLSNYRPISNLPFMSKILEKIVAAQLCSYLQENNIFEEFQSGFRHHHSTETALVKITNDLFLASDQGFISLLVLLDLSAAFDTIDHDLLLDRLQNYIGIEGQAFSWFKSYLSDRYHFVDLNGELSRLMQVNYVEIVKSTKFLGVHVADNLTWSLKTSSITKKVQQRLYFLRRLRKAQAISRKPSGNLERNQTQEGTHHHLGSNECSFIADIQCCGVQ</sequence>
<dbReference type="InterPro" id="IPR015095">
    <property type="entry name" value="AlkB_hom8_N"/>
</dbReference>
<evidence type="ECO:0000259" key="3">
    <source>
        <dbReference type="Pfam" id="PF09004"/>
    </source>
</evidence>
<dbReference type="GO" id="GO:0046983">
    <property type="term" value="F:protein dimerization activity"/>
    <property type="evidence" value="ECO:0007669"/>
    <property type="project" value="InterPro"/>
</dbReference>
<evidence type="ECO:0000313" key="5">
    <source>
        <dbReference type="EMBL" id="KAI5609482.1"/>
    </source>
</evidence>
<name>A0AAD5A4E4_SILAS</name>
<dbReference type="GO" id="GO:0008168">
    <property type="term" value="F:methyltransferase activity"/>
    <property type="evidence" value="ECO:0007669"/>
    <property type="project" value="InterPro"/>
</dbReference>
<dbReference type="EMBL" id="MU578092">
    <property type="protein sequence ID" value="KAI5609482.1"/>
    <property type="molecule type" value="Genomic_DNA"/>
</dbReference>
<dbReference type="InterPro" id="IPR012337">
    <property type="entry name" value="RNaseH-like_sf"/>
</dbReference>
<dbReference type="SUPFAM" id="SSF56672">
    <property type="entry name" value="DNA/RNA polymerases"/>
    <property type="match status" value="1"/>
</dbReference>
<dbReference type="PANTHER" id="PTHR45749:SF28">
    <property type="entry name" value="ZINC FINGER MYM-TYPE PROTEIN 1-LIKE-RELATED"/>
    <property type="match status" value="1"/>
</dbReference>
<feature type="domain" description="Alkylated DNA repair protein AlkB homologue 8 N-terminal" evidence="3">
    <location>
        <begin position="849"/>
        <end position="875"/>
    </location>
</feature>
<dbReference type="SUPFAM" id="SSF53098">
    <property type="entry name" value="Ribonuclease H-like"/>
    <property type="match status" value="1"/>
</dbReference>
<keyword evidence="6" id="KW-1185">Reference proteome</keyword>
<dbReference type="GO" id="GO:0016706">
    <property type="term" value="F:2-oxoglutarate-dependent dioxygenase activity"/>
    <property type="evidence" value="ECO:0007669"/>
    <property type="project" value="InterPro"/>
</dbReference>
<reference evidence="5" key="1">
    <citation type="submission" date="2018-07" db="EMBL/GenBank/DDBJ databases">
        <title>Comparative genomics of catfishes provides insights into carnivory and benthic adaptation.</title>
        <authorList>
            <person name="Zhang Y."/>
            <person name="Wang D."/>
            <person name="Peng Z."/>
            <person name="Zheng S."/>
            <person name="Shao F."/>
            <person name="Tao W."/>
        </authorList>
    </citation>
    <scope>NUCLEOTIDE SEQUENCE</scope>
    <source>
        <strain evidence="5">Chongqing</strain>
    </source>
</reference>
<dbReference type="Pfam" id="PF00078">
    <property type="entry name" value="RVT_1"/>
    <property type="match status" value="1"/>
</dbReference>